<proteinExistence type="predicted"/>
<dbReference type="OrthoDB" id="9813379at2"/>
<organism evidence="1 2">
    <name type="scientific">Motilimonas pumila</name>
    <dbReference type="NCBI Taxonomy" id="2303987"/>
    <lineage>
        <taxon>Bacteria</taxon>
        <taxon>Pseudomonadati</taxon>
        <taxon>Pseudomonadota</taxon>
        <taxon>Gammaproteobacteria</taxon>
        <taxon>Alteromonadales</taxon>
        <taxon>Alteromonadales genera incertae sedis</taxon>
        <taxon>Motilimonas</taxon>
    </lineage>
</organism>
<dbReference type="Pfam" id="PF02643">
    <property type="entry name" value="DUF192"/>
    <property type="match status" value="1"/>
</dbReference>
<dbReference type="AlphaFoldDB" id="A0A418YAF7"/>
<evidence type="ECO:0000313" key="1">
    <source>
        <dbReference type="EMBL" id="RJG39519.1"/>
    </source>
</evidence>
<comment type="caution">
    <text evidence="1">The sequence shown here is derived from an EMBL/GenBank/DDBJ whole genome shotgun (WGS) entry which is preliminary data.</text>
</comment>
<reference evidence="1 2" key="1">
    <citation type="submission" date="2018-09" db="EMBL/GenBank/DDBJ databases">
        <authorList>
            <person name="Wang F."/>
        </authorList>
    </citation>
    <scope>NUCLEOTIDE SEQUENCE [LARGE SCALE GENOMIC DNA]</scope>
    <source>
        <strain evidence="1 2">PLHSC7-2</strain>
    </source>
</reference>
<accession>A0A418YAF7</accession>
<reference evidence="1 2" key="2">
    <citation type="submission" date="2019-01" db="EMBL/GenBank/DDBJ databases">
        <title>Motilimonas pumilus sp. nov., isolated from the gut of sea cucumber (Apostichopus japonicus).</title>
        <authorList>
            <person name="Wang F.-Q."/>
            <person name="Ren L.-H."/>
            <person name="Lin Y.-W."/>
            <person name="Sun G.-H."/>
            <person name="Du Z.-J."/>
            <person name="Zhao J.-X."/>
            <person name="Liu X.-J."/>
            <person name="Liu L.-J."/>
        </authorList>
    </citation>
    <scope>NUCLEOTIDE SEQUENCE [LARGE SCALE GENOMIC DNA]</scope>
    <source>
        <strain evidence="1 2">PLHSC7-2</strain>
    </source>
</reference>
<dbReference type="InterPro" id="IPR038695">
    <property type="entry name" value="Saro_0823-like_sf"/>
</dbReference>
<dbReference type="Gene3D" id="2.60.120.1140">
    <property type="entry name" value="Protein of unknown function DUF192"/>
    <property type="match status" value="1"/>
</dbReference>
<dbReference type="EMBL" id="QZCH01000033">
    <property type="protein sequence ID" value="RJG39519.1"/>
    <property type="molecule type" value="Genomic_DNA"/>
</dbReference>
<keyword evidence="2" id="KW-1185">Reference proteome</keyword>
<sequence length="122" mass="14049">MKCDFHSLSLKHISNGRKRVLPFQVLIADSFLKRLKGLLFLSCLKGNQCAFISPCNSVHTFFMQFEIDVVFLDKSFKVVKIIQSMKRSRISTALSATYVLEFKSGFLKENEILIDDLLELIR</sequence>
<name>A0A418YAF7_9GAMM</name>
<dbReference type="Proteomes" id="UP000283255">
    <property type="component" value="Unassembled WGS sequence"/>
</dbReference>
<gene>
    <name evidence="1" type="ORF">D1Z90_17940</name>
</gene>
<dbReference type="InterPro" id="IPR003795">
    <property type="entry name" value="DUF192"/>
</dbReference>
<evidence type="ECO:0000313" key="2">
    <source>
        <dbReference type="Proteomes" id="UP000283255"/>
    </source>
</evidence>
<dbReference type="RefSeq" id="WP_119912175.1">
    <property type="nucleotide sequence ID" value="NZ_QZCH01000033.1"/>
</dbReference>
<protein>
    <submittedName>
        <fullName evidence="1">DUF192 domain-containing protein</fullName>
    </submittedName>
</protein>